<comment type="caution">
    <text evidence="1">The sequence shown here is derived from an EMBL/GenBank/DDBJ whole genome shotgun (WGS) entry which is preliminary data.</text>
</comment>
<dbReference type="RefSeq" id="WP_280692025.1">
    <property type="nucleotide sequence ID" value="NZ_JANQDL010000082.1"/>
</dbReference>
<organism evidence="1 2">
    <name type="scientific">Umezakia ovalisporum FSS-62</name>
    <dbReference type="NCBI Taxonomy" id="2971776"/>
    <lineage>
        <taxon>Bacteria</taxon>
        <taxon>Bacillati</taxon>
        <taxon>Cyanobacteriota</taxon>
        <taxon>Cyanophyceae</taxon>
        <taxon>Nostocales</taxon>
        <taxon>Nodulariaceae</taxon>
        <taxon>Umezakia</taxon>
    </lineage>
</organism>
<dbReference type="AlphaFoldDB" id="A0AA43KFR7"/>
<dbReference type="EMBL" id="JANQDL010000082">
    <property type="protein sequence ID" value="MDH6064500.1"/>
    <property type="molecule type" value="Genomic_DNA"/>
</dbReference>
<reference evidence="1 2" key="1">
    <citation type="journal article" date="2023" name="J. Phycol.">
        <title>Chrysosporum ovalisporum is synonymous with the true-branching cyanobacterium Umezakia natans (Nostocales/Aphanizomenonaceae).</title>
        <authorList>
            <person name="McGregor G.B."/>
            <person name="Sendall B.C."/>
            <person name="Niiyama Y."/>
            <person name="Tuji A."/>
            <person name="Willis A."/>
        </authorList>
    </citation>
    <scope>NUCLEOTIDE SEQUENCE [LARGE SCALE GENOMIC DNA]</scope>
    <source>
        <strain evidence="1 2">FSS-62</strain>
    </source>
</reference>
<name>A0AA43KFR7_9CYAN</name>
<evidence type="ECO:0000313" key="1">
    <source>
        <dbReference type="EMBL" id="MDH6064500.1"/>
    </source>
</evidence>
<evidence type="ECO:0000313" key="2">
    <source>
        <dbReference type="Proteomes" id="UP001159370"/>
    </source>
</evidence>
<protein>
    <submittedName>
        <fullName evidence="1">Uncharacterized protein</fullName>
    </submittedName>
</protein>
<gene>
    <name evidence="1" type="ORF">NWP23_12120</name>
</gene>
<proteinExistence type="predicted"/>
<sequence length="159" mass="16635">MKASSINLSGSLNLENVRVLTMGEVTTTGGVNILARSPVIQTDNITATADINIIARESAGNDDYIIIRNGVNVRTRGGNIVLQAGEDVTLEDNWILEVSSGDIVMEADLGTAGHGNQNTTTAAGNDRITTANGGDVIGIQGDNDIIKTCRGNRTIICNP</sequence>
<dbReference type="Proteomes" id="UP001159370">
    <property type="component" value="Unassembled WGS sequence"/>
</dbReference>
<accession>A0AA43KFR7</accession>